<dbReference type="InterPro" id="IPR003661">
    <property type="entry name" value="HisK_dim/P_dom"/>
</dbReference>
<feature type="region of interest" description="Disordered" evidence="11">
    <location>
        <begin position="53"/>
        <end position="77"/>
    </location>
</feature>
<evidence type="ECO:0000256" key="9">
    <source>
        <dbReference type="ARBA" id="ARBA00023012"/>
    </source>
</evidence>
<dbReference type="InterPro" id="IPR003594">
    <property type="entry name" value="HATPase_dom"/>
</dbReference>
<dbReference type="SMART" id="SM00388">
    <property type="entry name" value="HisKA"/>
    <property type="match status" value="1"/>
</dbReference>
<dbReference type="GO" id="GO:0000155">
    <property type="term" value="F:phosphorelay sensor kinase activity"/>
    <property type="evidence" value="ECO:0007669"/>
    <property type="project" value="InterPro"/>
</dbReference>
<sequence length="475" mass="50471">MRTLRGRVALMSVLVVAIAFLLTGTVIVGATGRAEEQRLRDDLQDRLEQLELAGRGTRPGSFGPRPGGQSQNDQNQDGTFGALAELRITAERTLGRGYFLVVRQDDDVLATLGDAPANLPARVSDVGVSRFTDEGTTYLLRTQPEGPGGVTLQIGADASLLVDEAQESLRNRFLLVGTVATLLTGLATFVVTGLATRPLRQLREGTERVAATEDLRTRVTVDDAPTEVAAVAEGLNTMLARLERSRAGREAALHAARRFAADAGHELRTPLTAMQAALDTLVRNAGMPPEMREEVVLEIAEETRRLSTLLASLQTLARADAGLLGDVEPLDLRDVVDEAVDAARQRHPGVTVDAVLGDRPAAVRGARPWLRSIVDNLLRNAAIHGRPEGHITVRVALADDAVTLTVDDDGTGFPLEERDRAFERFTRGADATNRPGSGLGLPLVAQLTSLHGGTVSIGDAPTGGARVTVVLPPAG</sequence>
<accession>A0A346XZ22</accession>
<evidence type="ECO:0000259" key="13">
    <source>
        <dbReference type="PROSITE" id="PS50109"/>
    </source>
</evidence>
<evidence type="ECO:0000256" key="6">
    <source>
        <dbReference type="ARBA" id="ARBA00022692"/>
    </source>
</evidence>
<dbReference type="CDD" id="cd00082">
    <property type="entry name" value="HisKA"/>
    <property type="match status" value="1"/>
</dbReference>
<dbReference type="Pfam" id="PF02518">
    <property type="entry name" value="HATPase_c"/>
    <property type="match status" value="1"/>
</dbReference>
<protein>
    <recommendedName>
        <fullName evidence="3">histidine kinase</fullName>
        <ecNumber evidence="3">2.7.13.3</ecNumber>
    </recommendedName>
</protein>
<evidence type="ECO:0000313" key="15">
    <source>
        <dbReference type="EMBL" id="AXV07469.1"/>
    </source>
</evidence>
<dbReference type="EC" id="2.7.13.3" evidence="3"/>
<evidence type="ECO:0000259" key="14">
    <source>
        <dbReference type="PROSITE" id="PS50885"/>
    </source>
</evidence>
<feature type="transmembrane region" description="Helical" evidence="12">
    <location>
        <begin position="173"/>
        <end position="195"/>
    </location>
</feature>
<comment type="subcellular location">
    <subcellularLocation>
        <location evidence="2">Cell membrane</location>
    </subcellularLocation>
</comment>
<organism evidence="15 16">
    <name type="scientific">Euzebya pacifica</name>
    <dbReference type="NCBI Taxonomy" id="1608957"/>
    <lineage>
        <taxon>Bacteria</taxon>
        <taxon>Bacillati</taxon>
        <taxon>Actinomycetota</taxon>
        <taxon>Nitriliruptoria</taxon>
        <taxon>Euzebyales</taxon>
    </lineage>
</organism>
<evidence type="ECO:0000256" key="10">
    <source>
        <dbReference type="ARBA" id="ARBA00023136"/>
    </source>
</evidence>
<evidence type="ECO:0000256" key="1">
    <source>
        <dbReference type="ARBA" id="ARBA00000085"/>
    </source>
</evidence>
<feature type="compositionally biased region" description="Low complexity" evidence="11">
    <location>
        <begin position="67"/>
        <end position="77"/>
    </location>
</feature>
<proteinExistence type="predicted"/>
<dbReference type="InterPro" id="IPR036097">
    <property type="entry name" value="HisK_dim/P_sf"/>
</dbReference>
<reference evidence="15 16" key="1">
    <citation type="submission" date="2018-09" db="EMBL/GenBank/DDBJ databases">
        <title>Complete genome sequence of Euzebya sp. DY32-46 isolated from seawater of Pacific Ocean.</title>
        <authorList>
            <person name="Xu L."/>
            <person name="Wu Y.-H."/>
            <person name="Xu X.-W."/>
        </authorList>
    </citation>
    <scope>NUCLEOTIDE SEQUENCE [LARGE SCALE GENOMIC DNA]</scope>
    <source>
        <strain evidence="15 16">DY32-46</strain>
    </source>
</reference>
<keyword evidence="16" id="KW-1185">Reference proteome</keyword>
<dbReference type="Gene3D" id="1.10.287.130">
    <property type="match status" value="1"/>
</dbReference>
<dbReference type="Gene3D" id="6.10.340.10">
    <property type="match status" value="1"/>
</dbReference>
<evidence type="ECO:0000256" key="7">
    <source>
        <dbReference type="ARBA" id="ARBA00022777"/>
    </source>
</evidence>
<evidence type="ECO:0000256" key="8">
    <source>
        <dbReference type="ARBA" id="ARBA00022989"/>
    </source>
</evidence>
<dbReference type="InterPro" id="IPR036890">
    <property type="entry name" value="HATPase_C_sf"/>
</dbReference>
<dbReference type="InterPro" id="IPR005467">
    <property type="entry name" value="His_kinase_dom"/>
</dbReference>
<evidence type="ECO:0000256" key="12">
    <source>
        <dbReference type="SAM" id="Phobius"/>
    </source>
</evidence>
<dbReference type="OrthoDB" id="5241347at2"/>
<dbReference type="SUPFAM" id="SSF47384">
    <property type="entry name" value="Homodimeric domain of signal transducing histidine kinase"/>
    <property type="match status" value="1"/>
</dbReference>
<dbReference type="SMART" id="SM00387">
    <property type="entry name" value="HATPase_c"/>
    <property type="match status" value="1"/>
</dbReference>
<dbReference type="PROSITE" id="PS50109">
    <property type="entry name" value="HIS_KIN"/>
    <property type="match status" value="1"/>
</dbReference>
<keyword evidence="10 12" id="KW-0472">Membrane</keyword>
<keyword evidence="8 12" id="KW-1133">Transmembrane helix</keyword>
<comment type="catalytic activity">
    <reaction evidence="1">
        <text>ATP + protein L-histidine = ADP + protein N-phospho-L-histidine.</text>
        <dbReference type="EC" id="2.7.13.3"/>
    </reaction>
</comment>
<dbReference type="PROSITE" id="PS50885">
    <property type="entry name" value="HAMP"/>
    <property type="match status" value="1"/>
</dbReference>
<name>A0A346XZ22_9ACTN</name>
<dbReference type="InterPro" id="IPR003660">
    <property type="entry name" value="HAMP_dom"/>
</dbReference>
<evidence type="ECO:0000256" key="2">
    <source>
        <dbReference type="ARBA" id="ARBA00004236"/>
    </source>
</evidence>
<feature type="domain" description="HAMP" evidence="14">
    <location>
        <begin position="193"/>
        <end position="247"/>
    </location>
</feature>
<evidence type="ECO:0000313" key="16">
    <source>
        <dbReference type="Proteomes" id="UP000264006"/>
    </source>
</evidence>
<evidence type="ECO:0000256" key="11">
    <source>
        <dbReference type="SAM" id="MobiDB-lite"/>
    </source>
</evidence>
<dbReference type="InterPro" id="IPR004358">
    <property type="entry name" value="Sig_transdc_His_kin-like_C"/>
</dbReference>
<dbReference type="Pfam" id="PF00512">
    <property type="entry name" value="HisKA"/>
    <property type="match status" value="1"/>
</dbReference>
<dbReference type="Pfam" id="PF00672">
    <property type="entry name" value="HAMP"/>
    <property type="match status" value="1"/>
</dbReference>
<evidence type="ECO:0000256" key="3">
    <source>
        <dbReference type="ARBA" id="ARBA00012438"/>
    </source>
</evidence>
<dbReference type="AlphaFoldDB" id="A0A346XZ22"/>
<keyword evidence="7 15" id="KW-0418">Kinase</keyword>
<dbReference type="CDD" id="cd06225">
    <property type="entry name" value="HAMP"/>
    <property type="match status" value="1"/>
</dbReference>
<dbReference type="KEGG" id="euz:DVS28_a2790"/>
<evidence type="ECO:0000256" key="4">
    <source>
        <dbReference type="ARBA" id="ARBA00022553"/>
    </source>
</evidence>
<keyword evidence="4" id="KW-0597">Phosphoprotein</keyword>
<evidence type="ECO:0000256" key="5">
    <source>
        <dbReference type="ARBA" id="ARBA00022679"/>
    </source>
</evidence>
<dbReference type="GO" id="GO:0005886">
    <property type="term" value="C:plasma membrane"/>
    <property type="evidence" value="ECO:0007669"/>
    <property type="project" value="UniProtKB-SubCell"/>
</dbReference>
<dbReference type="SMART" id="SM00304">
    <property type="entry name" value="HAMP"/>
    <property type="match status" value="1"/>
</dbReference>
<keyword evidence="9" id="KW-0902">Two-component regulatory system</keyword>
<dbReference type="CDD" id="cd00075">
    <property type="entry name" value="HATPase"/>
    <property type="match status" value="1"/>
</dbReference>
<dbReference type="EMBL" id="CP031165">
    <property type="protein sequence ID" value="AXV07469.1"/>
    <property type="molecule type" value="Genomic_DNA"/>
</dbReference>
<keyword evidence="5" id="KW-0808">Transferase</keyword>
<dbReference type="RefSeq" id="WP_114591955.1">
    <property type="nucleotide sequence ID" value="NZ_CP031165.1"/>
</dbReference>
<dbReference type="PANTHER" id="PTHR45436:SF5">
    <property type="entry name" value="SENSOR HISTIDINE KINASE TRCS"/>
    <property type="match status" value="1"/>
</dbReference>
<dbReference type="InterPro" id="IPR050428">
    <property type="entry name" value="TCS_sensor_his_kinase"/>
</dbReference>
<dbReference type="PRINTS" id="PR00344">
    <property type="entry name" value="BCTRLSENSOR"/>
</dbReference>
<dbReference type="PANTHER" id="PTHR45436">
    <property type="entry name" value="SENSOR HISTIDINE KINASE YKOH"/>
    <property type="match status" value="1"/>
</dbReference>
<feature type="domain" description="Histidine kinase" evidence="13">
    <location>
        <begin position="262"/>
        <end position="475"/>
    </location>
</feature>
<dbReference type="Gene3D" id="3.30.565.10">
    <property type="entry name" value="Histidine kinase-like ATPase, C-terminal domain"/>
    <property type="match status" value="1"/>
</dbReference>
<gene>
    <name evidence="15" type="ORF">DVS28_a2790</name>
</gene>
<dbReference type="Proteomes" id="UP000264006">
    <property type="component" value="Chromosome"/>
</dbReference>
<keyword evidence="6 12" id="KW-0812">Transmembrane</keyword>
<dbReference type="SUPFAM" id="SSF55874">
    <property type="entry name" value="ATPase domain of HSP90 chaperone/DNA topoisomerase II/histidine kinase"/>
    <property type="match status" value="1"/>
</dbReference>